<organism evidence="2">
    <name type="scientific">Glycine max</name>
    <name type="common">Soybean</name>
    <name type="synonym">Glycine hispida</name>
    <dbReference type="NCBI Taxonomy" id="3847"/>
    <lineage>
        <taxon>Eukaryota</taxon>
        <taxon>Viridiplantae</taxon>
        <taxon>Streptophyta</taxon>
        <taxon>Embryophyta</taxon>
        <taxon>Tracheophyta</taxon>
        <taxon>Spermatophyta</taxon>
        <taxon>Magnoliopsida</taxon>
        <taxon>eudicotyledons</taxon>
        <taxon>Gunneridae</taxon>
        <taxon>Pentapetalae</taxon>
        <taxon>rosids</taxon>
        <taxon>fabids</taxon>
        <taxon>Fabales</taxon>
        <taxon>Fabaceae</taxon>
        <taxon>Papilionoideae</taxon>
        <taxon>50 kb inversion clade</taxon>
        <taxon>NPAAA clade</taxon>
        <taxon>indigoferoid/millettioid clade</taxon>
        <taxon>Phaseoleae</taxon>
        <taxon>Glycine</taxon>
        <taxon>Glycine subgen. Soja</taxon>
    </lineage>
</organism>
<evidence type="ECO:0000313" key="4">
    <source>
        <dbReference type="Proteomes" id="UP000008827"/>
    </source>
</evidence>
<keyword evidence="4" id="KW-1185">Reference proteome</keyword>
<name>A0A0R0EBC4_SOYBN</name>
<reference evidence="3" key="2">
    <citation type="submission" date="2018-02" db="UniProtKB">
        <authorList>
            <consortium name="EnsemblPlants"/>
        </authorList>
    </citation>
    <scope>IDENTIFICATION</scope>
    <source>
        <strain evidence="3">Williams 82</strain>
    </source>
</reference>
<evidence type="ECO:0000256" key="1">
    <source>
        <dbReference type="SAM" id="Phobius"/>
    </source>
</evidence>
<feature type="transmembrane region" description="Helical" evidence="1">
    <location>
        <begin position="36"/>
        <end position="56"/>
    </location>
</feature>
<evidence type="ECO:0000313" key="2">
    <source>
        <dbReference type="EMBL" id="KRG91078.1"/>
    </source>
</evidence>
<evidence type="ECO:0000313" key="3">
    <source>
        <dbReference type="EnsemblPlants" id="KRG91078"/>
    </source>
</evidence>
<protein>
    <submittedName>
        <fullName evidence="2 3">Uncharacterized protein</fullName>
    </submittedName>
</protein>
<dbReference type="Proteomes" id="UP000008827">
    <property type="component" value="Chromosome 20"/>
</dbReference>
<keyword evidence="1" id="KW-1133">Transmembrane helix</keyword>
<dbReference type="Gramene" id="KRG91078">
    <property type="protein sequence ID" value="KRG91078"/>
    <property type="gene ID" value="GLYMA_20G131900"/>
</dbReference>
<dbReference type="EMBL" id="CM000853">
    <property type="protein sequence ID" value="KRG91078.1"/>
    <property type="molecule type" value="Genomic_DNA"/>
</dbReference>
<dbReference type="InParanoid" id="A0A0R0EBC4"/>
<dbReference type="EnsemblPlants" id="KRG91078">
    <property type="protein sequence ID" value="KRG91078"/>
    <property type="gene ID" value="GLYMA_20G131900"/>
</dbReference>
<keyword evidence="1" id="KW-0812">Transmembrane</keyword>
<accession>A0A0R0EBC4</accession>
<dbReference type="EnsemblPlants" id="KRG91079">
    <property type="protein sequence ID" value="KRG91079"/>
    <property type="gene ID" value="GLYMA_20G131900"/>
</dbReference>
<dbReference type="EMBL" id="CM000853">
    <property type="protein sequence ID" value="KRG91079.1"/>
    <property type="molecule type" value="Genomic_DNA"/>
</dbReference>
<dbReference type="Gramene" id="KRG91079">
    <property type="protein sequence ID" value="KRG91079"/>
    <property type="gene ID" value="GLYMA_20G131900"/>
</dbReference>
<feature type="transmembrane region" description="Helical" evidence="1">
    <location>
        <begin position="6"/>
        <end position="24"/>
    </location>
</feature>
<sequence>MEFGTFFARCFMVLIILYLYACMINVQELIMVGYSLLFYAYGFWYPLYHIVNILVIC</sequence>
<keyword evidence="1" id="KW-0472">Membrane</keyword>
<gene>
    <name evidence="2" type="ORF">GLYMA_20G131900</name>
</gene>
<reference evidence="2" key="3">
    <citation type="submission" date="2018-07" db="EMBL/GenBank/DDBJ databases">
        <title>WGS assembly of Glycine max.</title>
        <authorList>
            <person name="Schmutz J."/>
            <person name="Cannon S."/>
            <person name="Schlueter J."/>
            <person name="Ma J."/>
            <person name="Mitros T."/>
            <person name="Nelson W."/>
            <person name="Hyten D."/>
            <person name="Song Q."/>
            <person name="Thelen J."/>
            <person name="Cheng J."/>
            <person name="Xu D."/>
            <person name="Hellsten U."/>
            <person name="May G."/>
            <person name="Yu Y."/>
            <person name="Sakurai T."/>
            <person name="Umezawa T."/>
            <person name="Bhattacharyya M."/>
            <person name="Sandhu D."/>
            <person name="Valliyodan B."/>
            <person name="Lindquist E."/>
            <person name="Peto M."/>
            <person name="Grant D."/>
            <person name="Shu S."/>
            <person name="Goodstein D."/>
            <person name="Barry K."/>
            <person name="Futrell-Griggs M."/>
            <person name="Abernathy B."/>
            <person name="Du J."/>
            <person name="Tian Z."/>
            <person name="Zhu L."/>
            <person name="Gill N."/>
            <person name="Joshi T."/>
            <person name="Libault M."/>
            <person name="Sethuraman A."/>
            <person name="Zhang X."/>
            <person name="Shinozaki K."/>
            <person name="Nguyen H."/>
            <person name="Wing R."/>
            <person name="Cregan P."/>
            <person name="Specht J."/>
            <person name="Grimwood J."/>
            <person name="Rokhsar D."/>
            <person name="Stacey G."/>
            <person name="Shoemaker R."/>
            <person name="Jackson S."/>
        </authorList>
    </citation>
    <scope>NUCLEOTIDE SEQUENCE</scope>
    <source>
        <tissue evidence="2">Callus</tissue>
    </source>
</reference>
<dbReference type="AlphaFoldDB" id="A0A0R0EBC4"/>
<reference evidence="2 3" key="1">
    <citation type="journal article" date="2010" name="Nature">
        <title>Genome sequence of the palaeopolyploid soybean.</title>
        <authorList>
            <person name="Schmutz J."/>
            <person name="Cannon S.B."/>
            <person name="Schlueter J."/>
            <person name="Ma J."/>
            <person name="Mitros T."/>
            <person name="Nelson W."/>
            <person name="Hyten D.L."/>
            <person name="Song Q."/>
            <person name="Thelen J.J."/>
            <person name="Cheng J."/>
            <person name="Xu D."/>
            <person name="Hellsten U."/>
            <person name="May G.D."/>
            <person name="Yu Y."/>
            <person name="Sakurai T."/>
            <person name="Umezawa T."/>
            <person name="Bhattacharyya M.K."/>
            <person name="Sandhu D."/>
            <person name="Valliyodan B."/>
            <person name="Lindquist E."/>
            <person name="Peto M."/>
            <person name="Grant D."/>
            <person name="Shu S."/>
            <person name="Goodstein D."/>
            <person name="Barry K."/>
            <person name="Futrell-Griggs M."/>
            <person name="Abernathy B."/>
            <person name="Du J."/>
            <person name="Tian Z."/>
            <person name="Zhu L."/>
            <person name="Gill N."/>
            <person name="Joshi T."/>
            <person name="Libault M."/>
            <person name="Sethuraman A."/>
            <person name="Zhang X.-C."/>
            <person name="Shinozaki K."/>
            <person name="Nguyen H.T."/>
            <person name="Wing R.A."/>
            <person name="Cregan P."/>
            <person name="Specht J."/>
            <person name="Grimwood J."/>
            <person name="Rokhsar D."/>
            <person name="Stacey G."/>
            <person name="Shoemaker R.C."/>
            <person name="Jackson S.A."/>
        </authorList>
    </citation>
    <scope>NUCLEOTIDE SEQUENCE</scope>
    <source>
        <strain evidence="3">cv. Williams 82</strain>
        <tissue evidence="2">Callus</tissue>
    </source>
</reference>
<proteinExistence type="predicted"/>